<sequence length="186" mass="19095">MVKRPCAGLPLPSGSVLIIQQEGPVDTGPPAGESGWAPGCEMKVGLGSASCPPCEQVGRRLVPGEPCQPVAPLTPAPQLALPAIRGPQPVTSPRHTAQPRGTLVQAQNQKGSGLFMVQDGRDFRVSVAMPASEVEDLSSCKVSPHSQVGAPGVGLCPIPPGLSGNCLQALAVQALRVRLPRADRLG</sequence>
<organism evidence="1 2">
    <name type="scientific">Balaenoptera physalus</name>
    <name type="common">Fin whale</name>
    <name type="synonym">Balaena physalus</name>
    <dbReference type="NCBI Taxonomy" id="9770"/>
    <lineage>
        <taxon>Eukaryota</taxon>
        <taxon>Metazoa</taxon>
        <taxon>Chordata</taxon>
        <taxon>Craniata</taxon>
        <taxon>Vertebrata</taxon>
        <taxon>Euteleostomi</taxon>
        <taxon>Mammalia</taxon>
        <taxon>Eutheria</taxon>
        <taxon>Laurasiatheria</taxon>
        <taxon>Artiodactyla</taxon>
        <taxon>Whippomorpha</taxon>
        <taxon>Cetacea</taxon>
        <taxon>Mysticeti</taxon>
        <taxon>Balaenopteridae</taxon>
        <taxon>Balaenoptera</taxon>
    </lineage>
</organism>
<reference evidence="1 2" key="1">
    <citation type="journal article" date="2019" name="PLoS ONE">
        <title>Genomic analyses reveal an absence of contemporary introgressive admixture between fin whales and blue whales, despite known hybrids.</title>
        <authorList>
            <person name="Westbury M.V."/>
            <person name="Petersen B."/>
            <person name="Lorenzen E.D."/>
        </authorList>
    </citation>
    <scope>NUCLEOTIDE SEQUENCE [LARGE SCALE GENOMIC DNA]</scope>
    <source>
        <strain evidence="1">FinWhale-01</strain>
    </source>
</reference>
<name>A0A6A1Q1T1_BALPH</name>
<comment type="caution">
    <text evidence="1">The sequence shown here is derived from an EMBL/GenBank/DDBJ whole genome shotgun (WGS) entry which is preliminary data.</text>
</comment>
<evidence type="ECO:0000313" key="1">
    <source>
        <dbReference type="EMBL" id="KAB0401083.1"/>
    </source>
</evidence>
<dbReference type="Proteomes" id="UP000437017">
    <property type="component" value="Unassembled WGS sequence"/>
</dbReference>
<gene>
    <name evidence="1" type="ORF">E2I00_019549</name>
</gene>
<protein>
    <submittedName>
        <fullName evidence="1">Uncharacterized protein</fullName>
    </submittedName>
</protein>
<dbReference type="AlphaFoldDB" id="A0A6A1Q1T1"/>
<evidence type="ECO:0000313" key="2">
    <source>
        <dbReference type="Proteomes" id="UP000437017"/>
    </source>
</evidence>
<accession>A0A6A1Q1T1</accession>
<proteinExistence type="predicted"/>
<keyword evidence="2" id="KW-1185">Reference proteome</keyword>
<dbReference type="EMBL" id="SGJD01001260">
    <property type="protein sequence ID" value="KAB0401083.1"/>
    <property type="molecule type" value="Genomic_DNA"/>
</dbReference>